<keyword evidence="10" id="KW-1185">Reference proteome</keyword>
<accession>A0ABQ6H1J6</accession>
<comment type="similarity">
    <text evidence="1 8">Belongs to the SELO family.</text>
</comment>
<evidence type="ECO:0000256" key="5">
    <source>
        <dbReference type="ARBA" id="ARBA00022741"/>
    </source>
</evidence>
<dbReference type="InterPro" id="IPR003846">
    <property type="entry name" value="SelO"/>
</dbReference>
<comment type="catalytic activity">
    <reaction evidence="8">
        <text>L-threonyl-[protein] + ATP = 3-O-(5'-adenylyl)-L-threonyl-[protein] + diphosphate</text>
        <dbReference type="Rhea" id="RHEA:54292"/>
        <dbReference type="Rhea" id="RHEA-COMP:11060"/>
        <dbReference type="Rhea" id="RHEA-COMP:13847"/>
        <dbReference type="ChEBI" id="CHEBI:30013"/>
        <dbReference type="ChEBI" id="CHEBI:30616"/>
        <dbReference type="ChEBI" id="CHEBI:33019"/>
        <dbReference type="ChEBI" id="CHEBI:138113"/>
        <dbReference type="EC" id="2.7.7.108"/>
    </reaction>
</comment>
<evidence type="ECO:0000256" key="2">
    <source>
        <dbReference type="ARBA" id="ARBA00022679"/>
    </source>
</evidence>
<dbReference type="EC" id="2.7.7.-" evidence="8"/>
<dbReference type="EMBL" id="BSSU01000001">
    <property type="protein sequence ID" value="GLX80687.1"/>
    <property type="molecule type" value="Genomic_DNA"/>
</dbReference>
<name>A0ABQ6H1J6_9GAMM</name>
<keyword evidence="7 8" id="KW-0460">Magnesium</keyword>
<evidence type="ECO:0000256" key="6">
    <source>
        <dbReference type="ARBA" id="ARBA00022840"/>
    </source>
</evidence>
<comment type="cofactor">
    <cofactor evidence="8">
        <name>Mg(2+)</name>
        <dbReference type="ChEBI" id="CHEBI:18420"/>
    </cofactor>
    <cofactor evidence="8">
        <name>Mn(2+)</name>
        <dbReference type="ChEBI" id="CHEBI:29035"/>
    </cofactor>
</comment>
<comment type="catalytic activity">
    <reaction evidence="8">
        <text>L-tyrosyl-[protein] + UTP = O-(5'-uridylyl)-L-tyrosyl-[protein] + diphosphate</text>
        <dbReference type="Rhea" id="RHEA:83887"/>
        <dbReference type="Rhea" id="RHEA-COMP:10136"/>
        <dbReference type="Rhea" id="RHEA-COMP:20238"/>
        <dbReference type="ChEBI" id="CHEBI:33019"/>
        <dbReference type="ChEBI" id="CHEBI:46398"/>
        <dbReference type="ChEBI" id="CHEBI:46858"/>
        <dbReference type="ChEBI" id="CHEBI:90602"/>
    </reaction>
</comment>
<comment type="catalytic activity">
    <reaction evidence="8">
        <text>L-seryl-[protein] + ATP = 3-O-(5'-adenylyl)-L-seryl-[protein] + diphosphate</text>
        <dbReference type="Rhea" id="RHEA:58120"/>
        <dbReference type="Rhea" id="RHEA-COMP:9863"/>
        <dbReference type="Rhea" id="RHEA-COMP:15073"/>
        <dbReference type="ChEBI" id="CHEBI:29999"/>
        <dbReference type="ChEBI" id="CHEBI:30616"/>
        <dbReference type="ChEBI" id="CHEBI:33019"/>
        <dbReference type="ChEBI" id="CHEBI:142516"/>
        <dbReference type="EC" id="2.7.7.108"/>
    </reaction>
</comment>
<sequence>MATQRNFSFTNRFYNAIPVAYQYAKVSPFSNNHLVCVSPAALKTLHLDDNVTQQDDFLAFISGQKLPEQGYSIAQVYAGHQFGQFVSQLGDGRALGIGEIQTPDDKYYELQLKGAGVTPYSRHGDGRAVLRSTIREFLASEALHHLNIPTTRALAITSTSDVVYREKPEPGAILTRFAESHIRFGHFEYFFHSNDIETLNQLADFCLTHYFTEANDAEDKHLAMLLEIVKRTAHLIAKWQSVGFTHGVLNTDNMSILGLTIDYGPFGFLDTYQPAFISNHSDHTGRYAFEQQPNIGLWNLNALAYTFSAWLSATQIRGALATYEQELVAHYNELMATKLGIEKWQDSDNQLLGQLFALMEQQQADYTRVFRMLNQVSCSDQNNQACQALLAEFSDSGPMVKWLESYRTRLLADTMNESSRIQRQNNANPKYILRNYLAQSAIQSAYVGDYQEISQLTALLSKPFDEQVRYNAYAKTAPDWSKELNISCSS</sequence>
<feature type="binding site" evidence="8">
    <location>
        <position position="183"/>
    </location>
    <ligand>
        <name>ATP</name>
        <dbReference type="ChEBI" id="CHEBI:30616"/>
    </ligand>
</feature>
<comment type="caution">
    <text evidence="9">The sequence shown here is derived from an EMBL/GenBank/DDBJ whole genome shotgun (WGS) entry which is preliminary data.</text>
</comment>
<dbReference type="PANTHER" id="PTHR32057">
    <property type="entry name" value="PROTEIN ADENYLYLTRANSFERASE SELO, MITOCHONDRIAL"/>
    <property type="match status" value="1"/>
</dbReference>
<keyword evidence="8" id="KW-0464">Manganese</keyword>
<feature type="binding site" evidence="8">
    <location>
        <position position="125"/>
    </location>
    <ligand>
        <name>ATP</name>
        <dbReference type="ChEBI" id="CHEBI:30616"/>
    </ligand>
</feature>
<feature type="binding site" evidence="8">
    <location>
        <position position="253"/>
    </location>
    <ligand>
        <name>Mg(2+)</name>
        <dbReference type="ChEBI" id="CHEBI:18420"/>
    </ligand>
</feature>
<evidence type="ECO:0000256" key="4">
    <source>
        <dbReference type="ARBA" id="ARBA00022723"/>
    </source>
</evidence>
<organism evidence="9 10">
    <name type="scientific">Thalassotalea eurytherma</name>
    <dbReference type="NCBI Taxonomy" id="1144278"/>
    <lineage>
        <taxon>Bacteria</taxon>
        <taxon>Pseudomonadati</taxon>
        <taxon>Pseudomonadota</taxon>
        <taxon>Gammaproteobacteria</taxon>
        <taxon>Alteromonadales</taxon>
        <taxon>Colwelliaceae</taxon>
        <taxon>Thalassotalea</taxon>
    </lineage>
</organism>
<feature type="binding site" evidence="8">
    <location>
        <position position="90"/>
    </location>
    <ligand>
        <name>ATP</name>
        <dbReference type="ChEBI" id="CHEBI:30616"/>
    </ligand>
</feature>
<comment type="function">
    <text evidence="8">Nucleotidyltransferase involved in the post-translational modification of proteins. It can catalyze the addition of adenosine monophosphate (AMP) or uridine monophosphate (UMP) to a protein, resulting in modifications known as AMPylation and UMPylation.</text>
</comment>
<reference evidence="9 10" key="1">
    <citation type="submission" date="2023-03" db="EMBL/GenBank/DDBJ databases">
        <title>Draft genome sequence of Thalassotalea eurytherma JCM 18482T.</title>
        <authorList>
            <person name="Sawabe T."/>
        </authorList>
    </citation>
    <scope>NUCLEOTIDE SEQUENCE [LARGE SCALE GENOMIC DNA]</scope>
    <source>
        <strain evidence="9 10">JCM 18482</strain>
    </source>
</reference>
<dbReference type="RefSeq" id="WP_284206006.1">
    <property type="nucleotide sequence ID" value="NZ_BSSU01000001.1"/>
</dbReference>
<keyword evidence="6 8" id="KW-0067">ATP-binding</keyword>
<dbReference type="PANTHER" id="PTHR32057:SF14">
    <property type="entry name" value="PROTEIN ADENYLYLTRANSFERASE SELO, MITOCHONDRIAL"/>
    <property type="match status" value="1"/>
</dbReference>
<keyword evidence="2 8" id="KW-0808">Transferase</keyword>
<dbReference type="Pfam" id="PF02696">
    <property type="entry name" value="SelO"/>
    <property type="match status" value="1"/>
</dbReference>
<keyword evidence="3 8" id="KW-0548">Nucleotidyltransferase</keyword>
<feature type="active site" description="Proton acceptor" evidence="8">
    <location>
        <position position="252"/>
    </location>
</feature>
<proteinExistence type="inferred from homology"/>
<feature type="binding site" evidence="8">
    <location>
        <position position="176"/>
    </location>
    <ligand>
        <name>ATP</name>
        <dbReference type="ChEBI" id="CHEBI:30616"/>
    </ligand>
</feature>
<comment type="catalytic activity">
    <reaction evidence="8">
        <text>L-seryl-[protein] + UTP = O-(5'-uridylyl)-L-seryl-[protein] + diphosphate</text>
        <dbReference type="Rhea" id="RHEA:64604"/>
        <dbReference type="Rhea" id="RHEA-COMP:9863"/>
        <dbReference type="Rhea" id="RHEA-COMP:16635"/>
        <dbReference type="ChEBI" id="CHEBI:29999"/>
        <dbReference type="ChEBI" id="CHEBI:33019"/>
        <dbReference type="ChEBI" id="CHEBI:46398"/>
        <dbReference type="ChEBI" id="CHEBI:156051"/>
    </reaction>
</comment>
<evidence type="ECO:0000256" key="1">
    <source>
        <dbReference type="ARBA" id="ARBA00009747"/>
    </source>
</evidence>
<evidence type="ECO:0000313" key="9">
    <source>
        <dbReference type="EMBL" id="GLX80687.1"/>
    </source>
</evidence>
<dbReference type="EC" id="2.7.7.108" evidence="8"/>
<evidence type="ECO:0000256" key="7">
    <source>
        <dbReference type="ARBA" id="ARBA00022842"/>
    </source>
</evidence>
<comment type="catalytic activity">
    <reaction evidence="8">
        <text>L-histidyl-[protein] + UTP = N(tele)-(5'-uridylyl)-L-histidyl-[protein] + diphosphate</text>
        <dbReference type="Rhea" id="RHEA:83891"/>
        <dbReference type="Rhea" id="RHEA-COMP:9745"/>
        <dbReference type="Rhea" id="RHEA-COMP:20239"/>
        <dbReference type="ChEBI" id="CHEBI:29979"/>
        <dbReference type="ChEBI" id="CHEBI:33019"/>
        <dbReference type="ChEBI" id="CHEBI:46398"/>
        <dbReference type="ChEBI" id="CHEBI:233474"/>
    </reaction>
</comment>
<feature type="binding site" evidence="8">
    <location>
        <position position="92"/>
    </location>
    <ligand>
        <name>ATP</name>
        <dbReference type="ChEBI" id="CHEBI:30616"/>
    </ligand>
</feature>
<feature type="binding site" evidence="8">
    <location>
        <position position="126"/>
    </location>
    <ligand>
        <name>ATP</name>
        <dbReference type="ChEBI" id="CHEBI:30616"/>
    </ligand>
</feature>
<keyword evidence="5 8" id="KW-0547">Nucleotide-binding</keyword>
<feature type="binding site" evidence="8">
    <location>
        <position position="262"/>
    </location>
    <ligand>
        <name>ATP</name>
        <dbReference type="ChEBI" id="CHEBI:30616"/>
    </ligand>
</feature>
<dbReference type="NCBIfam" id="NF000658">
    <property type="entry name" value="PRK00029.1"/>
    <property type="match status" value="1"/>
</dbReference>
<evidence type="ECO:0000256" key="3">
    <source>
        <dbReference type="ARBA" id="ARBA00022695"/>
    </source>
</evidence>
<feature type="binding site" evidence="8">
    <location>
        <position position="262"/>
    </location>
    <ligand>
        <name>Mg(2+)</name>
        <dbReference type="ChEBI" id="CHEBI:18420"/>
    </ligand>
</feature>
<feature type="binding site" evidence="8">
    <location>
        <position position="93"/>
    </location>
    <ligand>
        <name>ATP</name>
        <dbReference type="ChEBI" id="CHEBI:30616"/>
    </ligand>
</feature>
<dbReference type="HAMAP" id="MF_00692">
    <property type="entry name" value="SelO"/>
    <property type="match status" value="1"/>
</dbReference>
<comment type="catalytic activity">
    <reaction evidence="8">
        <text>L-tyrosyl-[protein] + ATP = O-(5'-adenylyl)-L-tyrosyl-[protein] + diphosphate</text>
        <dbReference type="Rhea" id="RHEA:54288"/>
        <dbReference type="Rhea" id="RHEA-COMP:10136"/>
        <dbReference type="Rhea" id="RHEA-COMP:13846"/>
        <dbReference type="ChEBI" id="CHEBI:30616"/>
        <dbReference type="ChEBI" id="CHEBI:33019"/>
        <dbReference type="ChEBI" id="CHEBI:46858"/>
        <dbReference type="ChEBI" id="CHEBI:83624"/>
        <dbReference type="EC" id="2.7.7.108"/>
    </reaction>
</comment>
<dbReference type="Proteomes" id="UP001157133">
    <property type="component" value="Unassembled WGS sequence"/>
</dbReference>
<keyword evidence="4 8" id="KW-0479">Metal-binding</keyword>
<gene>
    <name evidence="8 9" type="primary">ydiU</name>
    <name evidence="8" type="synonym">selO</name>
    <name evidence="9" type="ORF">theurythT_01390</name>
</gene>
<protein>
    <recommendedName>
        <fullName evidence="8">Protein nucleotidyltransferase YdiU</fullName>
        <ecNumber evidence="8">2.7.7.-</ecNumber>
    </recommendedName>
    <alternativeName>
        <fullName evidence="8">Protein adenylyltransferase YdiU</fullName>
        <ecNumber evidence="8">2.7.7.108</ecNumber>
    </alternativeName>
    <alternativeName>
        <fullName evidence="8">Protein uridylyltransferase YdiU</fullName>
        <ecNumber evidence="8">2.7.7.-</ecNumber>
    </alternativeName>
</protein>
<feature type="binding site" evidence="8">
    <location>
        <position position="113"/>
    </location>
    <ligand>
        <name>ATP</name>
        <dbReference type="ChEBI" id="CHEBI:30616"/>
    </ligand>
</feature>
<evidence type="ECO:0000313" key="10">
    <source>
        <dbReference type="Proteomes" id="UP001157133"/>
    </source>
</evidence>
<evidence type="ECO:0000256" key="8">
    <source>
        <dbReference type="HAMAP-Rule" id="MF_00692"/>
    </source>
</evidence>